<dbReference type="Proteomes" id="UP001193384">
    <property type="component" value="Unassembled WGS sequence"/>
</dbReference>
<evidence type="ECO:0000313" key="3">
    <source>
        <dbReference type="Proteomes" id="UP001193384"/>
    </source>
</evidence>
<accession>A0ABD6IDF9</accession>
<organism evidence="2 3">
    <name type="scientific">Mesomycoplasma hyorhinis</name>
    <name type="common">Mycoplasma hyorhinis</name>
    <dbReference type="NCBI Taxonomy" id="2100"/>
    <lineage>
        <taxon>Bacteria</taxon>
        <taxon>Bacillati</taxon>
        <taxon>Mycoplasmatota</taxon>
        <taxon>Mycoplasmoidales</taxon>
        <taxon>Metamycoplasmataceae</taxon>
        <taxon>Mesomycoplasma</taxon>
    </lineage>
</organism>
<evidence type="ECO:0000256" key="1">
    <source>
        <dbReference type="SAM" id="Phobius"/>
    </source>
</evidence>
<dbReference type="EMBL" id="QQQW01000004">
    <property type="protein sequence ID" value="MXR43549.1"/>
    <property type="molecule type" value="Genomic_DNA"/>
</dbReference>
<keyword evidence="1" id="KW-0472">Membrane</keyword>
<comment type="caution">
    <text evidence="2">The sequence shown here is derived from an EMBL/GenBank/DDBJ whole genome shotgun (WGS) entry which is preliminary data.</text>
</comment>
<dbReference type="NCBIfam" id="NF045999">
    <property type="entry name" value="MAG1140_fam"/>
    <property type="match status" value="1"/>
</dbReference>
<protein>
    <submittedName>
        <fullName evidence="2">Uncharacterized protein</fullName>
    </submittedName>
</protein>
<evidence type="ECO:0000313" key="2">
    <source>
        <dbReference type="EMBL" id="MXR43549.1"/>
    </source>
</evidence>
<keyword evidence="1" id="KW-0812">Transmembrane</keyword>
<proteinExistence type="predicted"/>
<dbReference type="AlphaFoldDB" id="A0ABD6IDF9"/>
<keyword evidence="1" id="KW-1133">Transmembrane helix</keyword>
<feature type="transmembrane region" description="Helical" evidence="1">
    <location>
        <begin position="12"/>
        <end position="32"/>
    </location>
</feature>
<dbReference type="RefSeq" id="WP_160614980.1">
    <property type="nucleotide sequence ID" value="NZ_QQQW01000004.1"/>
</dbReference>
<gene>
    <name evidence="2" type="ORF">DR101_01085</name>
</gene>
<name>A0ABD6IDF9_MESHY</name>
<sequence length="129" mass="15803">MLKLYKFSKWYWFIFIALLLISLVIFLYYFYWLKFHNKIAIKIEVDDYKKLSFTINSDLLYKIKKDAYVILSYKKQDFYLKIKQINNISNDIFQVNLFFSSKLNFLKPKTSYNAFLVLKEVNNFVYLFS</sequence>
<reference evidence="2 3" key="1">
    <citation type="submission" date="2018-07" db="EMBL/GenBank/DDBJ databases">
        <title>Genetic characterization of Mycoplasma hyopneumoniae, M. hyorhinis and M. flocculare isolates through whole genome sequencing analysis: comparative analysis of sequence types and putative genes involved in virulence.</title>
        <authorList>
            <person name="Fourour S."/>
            <person name="Lucas P."/>
            <person name="Touzain F."/>
            <person name="Tocqueville V."/>
            <person name="Kempf I."/>
            <person name="Marois-Crehan C."/>
        </authorList>
    </citation>
    <scope>NUCLEOTIDE SEQUENCE [LARGE SCALE GENOMIC DNA]</scope>
    <source>
        <strain evidence="2 3">MHR389</strain>
    </source>
</reference>